<protein>
    <submittedName>
        <fullName evidence="1">Uncharacterized protein</fullName>
    </submittedName>
</protein>
<dbReference type="EMBL" id="JXAK01000059">
    <property type="protein sequence ID" value="KIL38499.1"/>
    <property type="molecule type" value="Genomic_DNA"/>
</dbReference>
<reference evidence="1 2" key="1">
    <citation type="submission" date="2014-12" db="EMBL/GenBank/DDBJ databases">
        <title>Draft genome sequence of Paenibacillus kamchatkensis strain B-2647.</title>
        <authorList>
            <person name="Karlyshev A.V."/>
            <person name="Kudryashova E.B."/>
        </authorList>
    </citation>
    <scope>NUCLEOTIDE SEQUENCE [LARGE SCALE GENOMIC DNA]</scope>
    <source>
        <strain evidence="1 2">VKM B-2647</strain>
    </source>
</reference>
<accession>A0ABR5ABT1</accession>
<evidence type="ECO:0000313" key="1">
    <source>
        <dbReference type="EMBL" id="KIL38499.1"/>
    </source>
</evidence>
<keyword evidence="2" id="KW-1185">Reference proteome</keyword>
<sequence length="63" mass="7521">MIINGVEFDQQAILTDSDKFHDAKTNQLYFSEKYYLHFISKQQLAQFQKYKVDFNNKTVTPIK</sequence>
<dbReference type="Proteomes" id="UP000031967">
    <property type="component" value="Unassembled WGS sequence"/>
</dbReference>
<gene>
    <name evidence="1" type="ORF">SD70_26040</name>
</gene>
<evidence type="ECO:0000313" key="2">
    <source>
        <dbReference type="Proteomes" id="UP000031967"/>
    </source>
</evidence>
<comment type="caution">
    <text evidence="1">The sequence shown here is derived from an EMBL/GenBank/DDBJ whole genome shotgun (WGS) entry which is preliminary data.</text>
</comment>
<proteinExistence type="predicted"/>
<organism evidence="1 2">
    <name type="scientific">Gordoniibacillus kamchatkensis</name>
    <dbReference type="NCBI Taxonomy" id="1590651"/>
    <lineage>
        <taxon>Bacteria</taxon>
        <taxon>Bacillati</taxon>
        <taxon>Bacillota</taxon>
        <taxon>Bacilli</taxon>
        <taxon>Bacillales</taxon>
        <taxon>Paenibacillaceae</taxon>
        <taxon>Gordoniibacillus</taxon>
    </lineage>
</organism>
<name>A0ABR5ABT1_9BACL</name>